<dbReference type="InterPro" id="IPR017853">
    <property type="entry name" value="GH"/>
</dbReference>
<dbReference type="PIRSF" id="PIRSF005536">
    <property type="entry name" value="Agal"/>
    <property type="match status" value="1"/>
</dbReference>
<name>A0A7K3MC37_9ACTN</name>
<dbReference type="CDD" id="cd14791">
    <property type="entry name" value="GH36"/>
    <property type="match status" value="1"/>
</dbReference>
<evidence type="ECO:0000256" key="6">
    <source>
        <dbReference type="PIRSR" id="PIRSR005536-1"/>
    </source>
</evidence>
<dbReference type="InterPro" id="IPR002252">
    <property type="entry name" value="Glyco_hydro_36"/>
</dbReference>
<proteinExistence type="inferred from homology"/>
<dbReference type="PRINTS" id="PR00743">
    <property type="entry name" value="GLHYDRLASE36"/>
</dbReference>
<dbReference type="Gene3D" id="2.70.98.60">
    <property type="entry name" value="alpha-galactosidase from lactobacil brevis"/>
    <property type="match status" value="1"/>
</dbReference>
<dbReference type="GO" id="GO:0016052">
    <property type="term" value="P:carbohydrate catabolic process"/>
    <property type="evidence" value="ECO:0007669"/>
    <property type="project" value="InterPro"/>
</dbReference>
<feature type="domain" description="Glycosyl hydrolase family 36 C-terminal" evidence="7">
    <location>
        <begin position="625"/>
        <end position="701"/>
    </location>
</feature>
<dbReference type="PANTHER" id="PTHR43053">
    <property type="entry name" value="GLYCOSIDASE FAMILY 31"/>
    <property type="match status" value="1"/>
</dbReference>
<keyword evidence="10" id="KW-1185">Reference proteome</keyword>
<sequence length="730" mass="80326">MTLDENAELIHCRAGGTSLLLSCLEHRLPHVVYWGGDLGELSPAELSAVALARRPQQVYNTVDVDVPVGLLPEPAYGWMGTPGLAGHRDGAAFSALFTVESVERDRYPNSSDMARGVTVDAVDTAARLRLKLEIGITAAGLVRMRASVQNSGDDVYVVDALTLALPVPASATEILDMTGRHLRERSPQRSRFTTGTYLRENRRGRTGLDATLLLAAGEQGFGFRSGEVWAMHVAWSGNHRVLAERTPGGDAVLAGGELLLPGEVRLGPGQWYTAPWIYGSHGTGLDELSSRFHRHLRQLPGHARAPRPVTLNTWEAVYFDHDLDRLTELADRAAEVGVERFVLDDGWFRGRRDDRAGLGDWYVDADVWPDGLRPLIDHVTKLDMQFGLWVEPEMVNPDSDLARSHPEWIMAAADRLPPEARHQQVLNLGDPGAYAYILERLDALLSEYPIGYLKWDHNRDLVDAGHRPDGAPAVHQQTLATYRLIDELKARYPGLEIETCSSGGGRVDLGILERTDRIWASDCNDALERQQIQRWTALLVPPDMIGAHVGATVAHTTGRRHPLGFRAGTALFGHFGIEWDLTAAAPEELRELADWVDLYKRIRELLHSGDVVRDDHFDPAVLVHGVVATDRSRAIYALAQLATSEQAPTGLVRLPGLDPAARYRIAPLPPGDRIDGPTRSPLPWWENGAVIPGLVASRAGVQAPTLYPERLALIEAVRVDPLDGHLVEGR</sequence>
<protein>
    <recommendedName>
        <fullName evidence="2 5">Alpha-galactosidase</fullName>
        <ecNumber evidence="2 5">3.2.1.22</ecNumber>
    </recommendedName>
</protein>
<dbReference type="SUPFAM" id="SSF51445">
    <property type="entry name" value="(Trans)glycosidases"/>
    <property type="match status" value="1"/>
</dbReference>
<comment type="caution">
    <text evidence="9">The sequence shown here is derived from an EMBL/GenBank/DDBJ whole genome shotgun (WGS) entry which is preliminary data.</text>
</comment>
<dbReference type="Pfam" id="PF16875">
    <property type="entry name" value="Glyco_hydro_36N"/>
    <property type="match status" value="1"/>
</dbReference>
<dbReference type="Pfam" id="PF16874">
    <property type="entry name" value="Glyco_hydro_36C"/>
    <property type="match status" value="1"/>
</dbReference>
<evidence type="ECO:0000313" key="10">
    <source>
        <dbReference type="Proteomes" id="UP000460435"/>
    </source>
</evidence>
<dbReference type="Gene3D" id="3.20.20.70">
    <property type="entry name" value="Aldolase class I"/>
    <property type="match status" value="1"/>
</dbReference>
<dbReference type="Pfam" id="PF02065">
    <property type="entry name" value="Melibiase"/>
    <property type="match status" value="1"/>
</dbReference>
<gene>
    <name evidence="9" type="ORF">F7O44_27800</name>
</gene>
<dbReference type="PROSITE" id="PS00512">
    <property type="entry name" value="ALPHA_GALACTOSIDASE"/>
    <property type="match status" value="1"/>
</dbReference>
<dbReference type="GO" id="GO:0004557">
    <property type="term" value="F:alpha-galactosidase activity"/>
    <property type="evidence" value="ECO:0007669"/>
    <property type="project" value="UniProtKB-UniRule"/>
</dbReference>
<accession>A0A7K3MC37</accession>
<evidence type="ECO:0000256" key="1">
    <source>
        <dbReference type="ARBA" id="ARBA00001255"/>
    </source>
</evidence>
<dbReference type="InterPro" id="IPR000111">
    <property type="entry name" value="Glyco_hydro_27/36_CS"/>
</dbReference>
<evidence type="ECO:0000256" key="5">
    <source>
        <dbReference type="PIRNR" id="PIRNR005536"/>
    </source>
</evidence>
<dbReference type="InterPro" id="IPR038417">
    <property type="entry name" value="Alpga-gal_N_sf"/>
</dbReference>
<evidence type="ECO:0000256" key="4">
    <source>
        <dbReference type="ARBA" id="ARBA00023295"/>
    </source>
</evidence>
<dbReference type="InterPro" id="IPR050985">
    <property type="entry name" value="Alpha-glycosidase_related"/>
</dbReference>
<dbReference type="RefSeq" id="WP_162453598.1">
    <property type="nucleotide sequence ID" value="NZ_WLZY01000015.1"/>
</dbReference>
<reference evidence="9 10" key="1">
    <citation type="submission" date="2019-11" db="EMBL/GenBank/DDBJ databases">
        <authorList>
            <person name="Li X.-J."/>
            <person name="Feng X.-M."/>
        </authorList>
    </citation>
    <scope>NUCLEOTIDE SEQUENCE [LARGE SCALE GENOMIC DNA]</scope>
    <source>
        <strain evidence="9 10">XMNu-373</strain>
    </source>
</reference>
<organism evidence="9 10">
    <name type="scientific">Phytoactinopolyspora mesophila</name>
    <dbReference type="NCBI Taxonomy" id="2650750"/>
    <lineage>
        <taxon>Bacteria</taxon>
        <taxon>Bacillati</taxon>
        <taxon>Actinomycetota</taxon>
        <taxon>Actinomycetes</taxon>
        <taxon>Jiangellales</taxon>
        <taxon>Jiangellaceae</taxon>
        <taxon>Phytoactinopolyspora</taxon>
    </lineage>
</organism>
<feature type="active site" description="Proton donor" evidence="6">
    <location>
        <position position="522"/>
    </location>
</feature>
<evidence type="ECO:0000259" key="8">
    <source>
        <dbReference type="Pfam" id="PF16875"/>
    </source>
</evidence>
<dbReference type="PANTHER" id="PTHR43053:SF3">
    <property type="entry name" value="ALPHA-GALACTOSIDASE C-RELATED"/>
    <property type="match status" value="1"/>
</dbReference>
<evidence type="ECO:0000256" key="2">
    <source>
        <dbReference type="ARBA" id="ARBA00012755"/>
    </source>
</evidence>
<comment type="similarity">
    <text evidence="5">Belongs to the glycosyl hydrolase.</text>
</comment>
<dbReference type="FunFam" id="3.20.20.70:FF:000118">
    <property type="entry name" value="Alpha-galactosidase"/>
    <property type="match status" value="1"/>
</dbReference>
<evidence type="ECO:0000313" key="9">
    <source>
        <dbReference type="EMBL" id="NDL60885.1"/>
    </source>
</evidence>
<comment type="catalytic activity">
    <reaction evidence="1 5">
        <text>Hydrolysis of terminal, non-reducing alpha-D-galactose residues in alpha-D-galactosides, including galactose oligosaccharides, galactomannans and galactolipids.</text>
        <dbReference type="EC" id="3.2.1.22"/>
    </reaction>
</comment>
<evidence type="ECO:0000256" key="3">
    <source>
        <dbReference type="ARBA" id="ARBA00022801"/>
    </source>
</evidence>
<evidence type="ECO:0000259" key="7">
    <source>
        <dbReference type="Pfam" id="PF16874"/>
    </source>
</evidence>
<keyword evidence="4 5" id="KW-0326">Glycosidase</keyword>
<dbReference type="Proteomes" id="UP000460435">
    <property type="component" value="Unassembled WGS sequence"/>
</dbReference>
<dbReference type="InterPro" id="IPR031705">
    <property type="entry name" value="Glyco_hydro_36_C"/>
</dbReference>
<dbReference type="InterPro" id="IPR013785">
    <property type="entry name" value="Aldolase_TIM"/>
</dbReference>
<dbReference type="InterPro" id="IPR031704">
    <property type="entry name" value="Glyco_hydro_36_N"/>
</dbReference>
<keyword evidence="3 5" id="KW-0378">Hydrolase</keyword>
<dbReference type="EMBL" id="WLZY01000015">
    <property type="protein sequence ID" value="NDL60885.1"/>
    <property type="molecule type" value="Genomic_DNA"/>
</dbReference>
<dbReference type="EC" id="3.2.1.22" evidence="2 5"/>
<feature type="domain" description="Glycosyl hydrolase family 36 N-terminal" evidence="8">
    <location>
        <begin position="28"/>
        <end position="266"/>
    </location>
</feature>
<feature type="active site" description="Nucleophile" evidence="6">
    <location>
        <position position="456"/>
    </location>
</feature>
<dbReference type="AlphaFoldDB" id="A0A7K3MC37"/>